<keyword evidence="9" id="KW-0472">Membrane</keyword>
<dbReference type="EMBL" id="QEAN01000242">
    <property type="protein sequence ID" value="TPX42171.1"/>
    <property type="molecule type" value="Genomic_DNA"/>
</dbReference>
<evidence type="ECO:0000256" key="4">
    <source>
        <dbReference type="ARBA" id="ARBA00022679"/>
    </source>
</evidence>
<evidence type="ECO:0000256" key="10">
    <source>
        <dbReference type="RuleBase" id="RU363063"/>
    </source>
</evidence>
<keyword evidence="7" id="KW-1133">Transmembrane helix</keyword>
<organism evidence="11 13">
    <name type="scientific">Synchytrium endobioticum</name>
    <dbReference type="NCBI Taxonomy" id="286115"/>
    <lineage>
        <taxon>Eukaryota</taxon>
        <taxon>Fungi</taxon>
        <taxon>Fungi incertae sedis</taxon>
        <taxon>Chytridiomycota</taxon>
        <taxon>Chytridiomycota incertae sedis</taxon>
        <taxon>Chytridiomycetes</taxon>
        <taxon>Synchytriales</taxon>
        <taxon>Synchytriaceae</taxon>
        <taxon>Synchytrium</taxon>
    </lineage>
</organism>
<dbReference type="InterPro" id="IPR029044">
    <property type="entry name" value="Nucleotide-diphossugar_trans"/>
</dbReference>
<keyword evidence="4" id="KW-0808">Transferase</keyword>
<proteinExistence type="inferred from homology"/>
<dbReference type="VEuPathDB" id="FungiDB:SeMB42_g05253"/>
<keyword evidence="8 10" id="KW-0333">Golgi apparatus</keyword>
<dbReference type="InterPro" id="IPR002659">
    <property type="entry name" value="Glyco_trans_31"/>
</dbReference>
<dbReference type="GO" id="GO:0051072">
    <property type="term" value="P:4,6-pyruvylated galactose residue biosynthetic process"/>
    <property type="evidence" value="ECO:0007669"/>
    <property type="project" value="TreeGrafter"/>
</dbReference>
<evidence type="ECO:0000313" key="12">
    <source>
        <dbReference type="EMBL" id="TPX42287.1"/>
    </source>
</evidence>
<dbReference type="Pfam" id="PF01762">
    <property type="entry name" value="Galactosyl_T"/>
    <property type="match status" value="1"/>
</dbReference>
<sequence length="300" mass="34188">MVSLLKPLKWAGAFITCIAILVTLSILIASGSRICRGSDCRNWYKSISPAPANGGTKTVLVGIFTTPEKYDRRALIRSTYLNLNPSDRVHVYFILGKPDKTEWATLLSLEDALYHDIMVLDVPENMNDGKTYAYFSALARKYSSTDYMYAAKVDDDVWLHLPNLETLLRVQGADKRVGAYIGRHVHGTGFMAGMGYMLSWDLVDWIGKDPYPRQNAIGQEDAVLAGWLHEKNKIQHFWSIEGADQFYDEPESGQGWAHNYSTQHTIMVHRLKRTDWFLKASRHFLSDLLPAHIRDNHHKM</sequence>
<comment type="subcellular location">
    <subcellularLocation>
        <location evidence="1 10">Golgi apparatus membrane</location>
        <topology evidence="1 10">Single-pass type II membrane protein</topology>
    </subcellularLocation>
</comment>
<name>A0A507CSY2_9FUNG</name>
<evidence type="ECO:0000256" key="1">
    <source>
        <dbReference type="ARBA" id="ARBA00004323"/>
    </source>
</evidence>
<evidence type="ECO:0000256" key="2">
    <source>
        <dbReference type="ARBA" id="ARBA00008661"/>
    </source>
</evidence>
<dbReference type="Proteomes" id="UP000317494">
    <property type="component" value="Unassembled WGS sequence"/>
</dbReference>
<evidence type="ECO:0000256" key="8">
    <source>
        <dbReference type="ARBA" id="ARBA00023034"/>
    </source>
</evidence>
<reference evidence="13 14" key="1">
    <citation type="journal article" date="2019" name="Sci. Rep.">
        <title>Comparative genomics of chytrid fungi reveal insights into the obligate biotrophic and pathogenic lifestyle of Synchytrium endobioticum.</title>
        <authorList>
            <person name="van de Vossenberg B.T.L.H."/>
            <person name="Warris S."/>
            <person name="Nguyen H.D.T."/>
            <person name="van Gent-Pelzer M.P.E."/>
            <person name="Joly D.L."/>
            <person name="van de Geest H.C."/>
            <person name="Bonants P.J.M."/>
            <person name="Smith D.S."/>
            <person name="Levesque C.A."/>
            <person name="van der Lee T.A.J."/>
        </authorList>
    </citation>
    <scope>NUCLEOTIDE SEQUENCE [LARGE SCALE GENOMIC DNA]</scope>
    <source>
        <strain evidence="12 14">LEV6574</strain>
        <strain evidence="11 13">MB42</strain>
    </source>
</reference>
<keyword evidence="5" id="KW-0812">Transmembrane</keyword>
<dbReference type="SUPFAM" id="SSF53448">
    <property type="entry name" value="Nucleotide-diphospho-sugar transferases"/>
    <property type="match status" value="1"/>
</dbReference>
<evidence type="ECO:0000256" key="5">
    <source>
        <dbReference type="ARBA" id="ARBA00022692"/>
    </source>
</evidence>
<dbReference type="PANTHER" id="PTHR11214:SF351">
    <property type="entry name" value="BETA-1,3-GALACTOSYLTRANSFERASE PVG3"/>
    <property type="match status" value="1"/>
</dbReference>
<evidence type="ECO:0000313" key="13">
    <source>
        <dbReference type="Proteomes" id="UP000317494"/>
    </source>
</evidence>
<dbReference type="GO" id="GO:0016758">
    <property type="term" value="F:hexosyltransferase activity"/>
    <property type="evidence" value="ECO:0007669"/>
    <property type="project" value="InterPro"/>
</dbReference>
<dbReference type="Proteomes" id="UP000320475">
    <property type="component" value="Unassembled WGS sequence"/>
</dbReference>
<dbReference type="PANTHER" id="PTHR11214">
    <property type="entry name" value="BETA-1,3-N-ACETYLGLUCOSAMINYLTRANSFERASE"/>
    <property type="match status" value="1"/>
</dbReference>
<dbReference type="AlphaFoldDB" id="A0A507CSY2"/>
<comment type="caution">
    <text evidence="11">The sequence shown here is derived from an EMBL/GenBank/DDBJ whole genome shotgun (WGS) entry which is preliminary data.</text>
</comment>
<evidence type="ECO:0000313" key="11">
    <source>
        <dbReference type="EMBL" id="TPX42171.1"/>
    </source>
</evidence>
<dbReference type="EMBL" id="QEAM01000278">
    <property type="protein sequence ID" value="TPX42287.1"/>
    <property type="molecule type" value="Genomic_DNA"/>
</dbReference>
<accession>A0A507CSY2</accession>
<evidence type="ECO:0000256" key="9">
    <source>
        <dbReference type="ARBA" id="ARBA00023136"/>
    </source>
</evidence>
<keyword evidence="6" id="KW-0735">Signal-anchor</keyword>
<dbReference type="Gene3D" id="3.90.550.50">
    <property type="match status" value="1"/>
</dbReference>
<evidence type="ECO:0000256" key="3">
    <source>
        <dbReference type="ARBA" id="ARBA00022676"/>
    </source>
</evidence>
<evidence type="ECO:0000256" key="7">
    <source>
        <dbReference type="ARBA" id="ARBA00022989"/>
    </source>
</evidence>
<comment type="similarity">
    <text evidence="2 10">Belongs to the glycosyltransferase 31 family.</text>
</comment>
<dbReference type="EC" id="2.4.1.-" evidence="10"/>
<dbReference type="GO" id="GO:0000139">
    <property type="term" value="C:Golgi membrane"/>
    <property type="evidence" value="ECO:0007669"/>
    <property type="project" value="UniProtKB-SubCell"/>
</dbReference>
<keyword evidence="3 10" id="KW-0328">Glycosyltransferase</keyword>
<dbReference type="STRING" id="286115.A0A507CSY2"/>
<protein>
    <recommendedName>
        <fullName evidence="10">Hexosyltransferase</fullName>
        <ecNumber evidence="10">2.4.1.-</ecNumber>
    </recommendedName>
</protein>
<gene>
    <name evidence="12" type="ORF">SeLEV6574_g05673</name>
    <name evidence="11" type="ORF">SeMB42_g05253</name>
</gene>
<evidence type="ECO:0000256" key="6">
    <source>
        <dbReference type="ARBA" id="ARBA00022968"/>
    </source>
</evidence>
<evidence type="ECO:0000313" key="14">
    <source>
        <dbReference type="Proteomes" id="UP000320475"/>
    </source>
</evidence>
<dbReference type="OrthoDB" id="2139606at2759"/>
<keyword evidence="13" id="KW-1185">Reference proteome</keyword>